<proteinExistence type="predicted"/>
<organism evidence="1">
    <name type="scientific">Anguilla anguilla</name>
    <name type="common">European freshwater eel</name>
    <name type="synonym">Muraena anguilla</name>
    <dbReference type="NCBI Taxonomy" id="7936"/>
    <lineage>
        <taxon>Eukaryota</taxon>
        <taxon>Metazoa</taxon>
        <taxon>Chordata</taxon>
        <taxon>Craniata</taxon>
        <taxon>Vertebrata</taxon>
        <taxon>Euteleostomi</taxon>
        <taxon>Actinopterygii</taxon>
        <taxon>Neopterygii</taxon>
        <taxon>Teleostei</taxon>
        <taxon>Anguilliformes</taxon>
        <taxon>Anguillidae</taxon>
        <taxon>Anguilla</taxon>
    </lineage>
</organism>
<dbReference type="EMBL" id="GBXM01039118">
    <property type="protein sequence ID" value="JAH69459.1"/>
    <property type="molecule type" value="Transcribed_RNA"/>
</dbReference>
<reference evidence="1" key="1">
    <citation type="submission" date="2014-11" db="EMBL/GenBank/DDBJ databases">
        <authorList>
            <person name="Amaro Gonzalez C."/>
        </authorList>
    </citation>
    <scope>NUCLEOTIDE SEQUENCE</scope>
</reference>
<accession>A0A0E9UUA8</accession>
<reference evidence="1" key="2">
    <citation type="journal article" date="2015" name="Fish Shellfish Immunol.">
        <title>Early steps in the European eel (Anguilla anguilla)-Vibrio vulnificus interaction in the gills: Role of the RtxA13 toxin.</title>
        <authorList>
            <person name="Callol A."/>
            <person name="Pajuelo D."/>
            <person name="Ebbesson L."/>
            <person name="Teles M."/>
            <person name="MacKenzie S."/>
            <person name="Amaro C."/>
        </authorList>
    </citation>
    <scope>NUCLEOTIDE SEQUENCE</scope>
</reference>
<protein>
    <submittedName>
        <fullName evidence="1">Uncharacterized protein</fullName>
    </submittedName>
</protein>
<sequence>MSFVSLVVSYFS</sequence>
<name>A0A0E9UUA8_ANGAN</name>
<evidence type="ECO:0000313" key="1">
    <source>
        <dbReference type="EMBL" id="JAH69459.1"/>
    </source>
</evidence>